<accession>A0A8S9UWA0</accession>
<evidence type="ECO:0000259" key="2">
    <source>
        <dbReference type="Pfam" id="PF26605"/>
    </source>
</evidence>
<organism evidence="3 4">
    <name type="scientific">Phytophthora infestans</name>
    <name type="common">Potato late blight agent</name>
    <name type="synonym">Botrytis infestans</name>
    <dbReference type="NCBI Taxonomy" id="4787"/>
    <lineage>
        <taxon>Eukaryota</taxon>
        <taxon>Sar</taxon>
        <taxon>Stramenopiles</taxon>
        <taxon>Oomycota</taxon>
        <taxon>Peronosporomycetes</taxon>
        <taxon>Peronosporales</taxon>
        <taxon>Peronosporaceae</taxon>
        <taxon>Phytophthora</taxon>
    </lineage>
</organism>
<dbReference type="AlphaFoldDB" id="A0A8S9UWA0"/>
<reference evidence="3" key="1">
    <citation type="submission" date="2020-03" db="EMBL/GenBank/DDBJ databases">
        <title>Hybrid Assembly of Korean Phytophthora infestans isolates.</title>
        <authorList>
            <person name="Prokchorchik M."/>
            <person name="Lee Y."/>
            <person name="Seo J."/>
            <person name="Cho J.-H."/>
            <person name="Park Y.-E."/>
            <person name="Jang D.-C."/>
            <person name="Im J.-S."/>
            <person name="Choi J.-G."/>
            <person name="Park H.-J."/>
            <person name="Lee G.-B."/>
            <person name="Lee Y.-G."/>
            <person name="Hong S.-Y."/>
            <person name="Cho K."/>
            <person name="Sohn K.H."/>
        </authorList>
    </citation>
    <scope>NUCLEOTIDE SEQUENCE</scope>
    <source>
        <strain evidence="3">KR_2_A2</strain>
    </source>
</reference>
<protein>
    <recommendedName>
        <fullName evidence="2">WLGC domain-containing protein</fullName>
    </recommendedName>
</protein>
<proteinExistence type="predicted"/>
<keyword evidence="1" id="KW-1133">Transmembrane helix</keyword>
<sequence>PLALLAYKRMTLIAIASPMKTSPVEHIAAQRRSFLRLNIWRRLRKAWYKRGEIQVVPAGPTVNDVPPCRTLIRRLFLFNNTATAPRRDVVNLPVQYLSFRDAFGLLGPPMVVVALICIFWTNWLIVLSVAPNETANALMNTGGYDDGQNEQWFKLSGLRGGNNVRVRTSQNSDHHQVQSSVFDRILQQCASDQREDLADLEISHKTRRLIWKLYLLFKELTGFHGKYRKLWNLCLKVLDLVMQTFVLGKMMEEGIPVHLTVSFAGFIAMNSISSAVSIISSKHSALAEVLLDSLFDLGATVLLPILLLAYCSYTFDYDHDTFHIYMKLMPVGSFERRARMFANPTEIELFRVSFGSLRIRSAPDLLLRIGMNLGFSYRFKRVVDVLIQMQTDKMLEQHKHPKPVVKISSTVLALSGDAVAYQKSVPRSIALLFAAFSLGILFVTHKAITTSQTICRPHPECVVFAYRWYYSEFCPCKALVTGNRAPYEWTHPIDATNMVKALTAAGTLETLQLINRQLTRFPDELRSCHNLKYLSIVNCAIEELPIWAKEFHNLEFLQIEGKVGSKNLGNFEADLFSHMPNLRYLQLGLHQRMTRLPPMDGAPNLYCLILARMNGITELPSLTHASQPDRVELTMVKRLAWIPDLKPIDPVVHFAVYQGAYLCCNGFLGTCDLSNPFCKDTTCLGDGSEMATPATLQVFNKFSARVCEPYSGLSQTPTPTTIQICDGEPFRQCQLPGPQANSTVVGMCYNHRMQVLSCNTDPDTIRVRALQIENGVGIPCDPDVEAWLGCGVSTAIIDPAKIF</sequence>
<dbReference type="EMBL" id="JAACNO010001196">
    <property type="protein sequence ID" value="KAF4142408.1"/>
    <property type="molecule type" value="Genomic_DNA"/>
</dbReference>
<gene>
    <name evidence="3" type="ORF">GN958_ATG08584</name>
</gene>
<evidence type="ECO:0000313" key="4">
    <source>
        <dbReference type="Proteomes" id="UP000704712"/>
    </source>
</evidence>
<evidence type="ECO:0000256" key="1">
    <source>
        <dbReference type="SAM" id="Phobius"/>
    </source>
</evidence>
<evidence type="ECO:0000313" key="3">
    <source>
        <dbReference type="EMBL" id="KAF4142408.1"/>
    </source>
</evidence>
<feature type="transmembrane region" description="Helical" evidence="1">
    <location>
        <begin position="110"/>
        <end position="130"/>
    </location>
</feature>
<feature type="transmembrane region" description="Helical" evidence="1">
    <location>
        <begin position="429"/>
        <end position="448"/>
    </location>
</feature>
<dbReference type="InterPro" id="IPR032675">
    <property type="entry name" value="LRR_dom_sf"/>
</dbReference>
<feature type="domain" description="WLGC" evidence="2">
    <location>
        <begin position="721"/>
        <end position="790"/>
    </location>
</feature>
<keyword evidence="1" id="KW-0812">Transmembrane</keyword>
<name>A0A8S9UWA0_PHYIN</name>
<dbReference type="InterPro" id="IPR058256">
    <property type="entry name" value="WLGC"/>
</dbReference>
<feature type="transmembrane region" description="Helical" evidence="1">
    <location>
        <begin position="299"/>
        <end position="317"/>
    </location>
</feature>
<feature type="transmembrane region" description="Helical" evidence="1">
    <location>
        <begin position="259"/>
        <end position="279"/>
    </location>
</feature>
<dbReference type="SUPFAM" id="SSF52058">
    <property type="entry name" value="L domain-like"/>
    <property type="match status" value="1"/>
</dbReference>
<feature type="non-terminal residue" evidence="3">
    <location>
        <position position="803"/>
    </location>
</feature>
<dbReference type="Proteomes" id="UP000704712">
    <property type="component" value="Unassembled WGS sequence"/>
</dbReference>
<keyword evidence="1" id="KW-0472">Membrane</keyword>
<dbReference type="Pfam" id="PF26605">
    <property type="entry name" value="WLGC"/>
    <property type="match status" value="1"/>
</dbReference>
<comment type="caution">
    <text evidence="3">The sequence shown here is derived from an EMBL/GenBank/DDBJ whole genome shotgun (WGS) entry which is preliminary data.</text>
</comment>
<dbReference type="Gene3D" id="3.80.10.10">
    <property type="entry name" value="Ribonuclease Inhibitor"/>
    <property type="match status" value="1"/>
</dbReference>